<keyword evidence="1" id="KW-0812">Transmembrane</keyword>
<evidence type="ECO:0000313" key="3">
    <source>
        <dbReference type="Proteomes" id="UP000285190"/>
    </source>
</evidence>
<feature type="transmembrane region" description="Helical" evidence="1">
    <location>
        <begin position="6"/>
        <end position="24"/>
    </location>
</feature>
<dbReference type="SUPFAM" id="SSF55961">
    <property type="entry name" value="Bet v1-like"/>
    <property type="match status" value="1"/>
</dbReference>
<dbReference type="InterPro" id="IPR019587">
    <property type="entry name" value="Polyketide_cyclase/dehydratase"/>
</dbReference>
<dbReference type="OrthoDB" id="9807923at2"/>
<organism evidence="2 3">
    <name type="scientific">Noviherbaspirillum cavernae</name>
    <dbReference type="NCBI Taxonomy" id="2320862"/>
    <lineage>
        <taxon>Bacteria</taxon>
        <taxon>Pseudomonadati</taxon>
        <taxon>Pseudomonadota</taxon>
        <taxon>Betaproteobacteria</taxon>
        <taxon>Burkholderiales</taxon>
        <taxon>Oxalobacteraceae</taxon>
        <taxon>Noviherbaspirillum</taxon>
    </lineage>
</organism>
<evidence type="ECO:0000313" key="2">
    <source>
        <dbReference type="EMBL" id="RJF96541.1"/>
    </source>
</evidence>
<accession>A0A418WVF7</accession>
<comment type="caution">
    <text evidence="2">The sequence shown here is derived from an EMBL/GenBank/DDBJ whole genome shotgun (WGS) entry which is preliminary data.</text>
</comment>
<dbReference type="InterPro" id="IPR023393">
    <property type="entry name" value="START-like_dom_sf"/>
</dbReference>
<dbReference type="CDD" id="cd07818">
    <property type="entry name" value="SRPBCC_1"/>
    <property type="match status" value="1"/>
</dbReference>
<reference evidence="2 3" key="1">
    <citation type="submission" date="2018-09" db="EMBL/GenBank/DDBJ databases">
        <authorList>
            <person name="Zhu H."/>
        </authorList>
    </citation>
    <scope>NUCLEOTIDE SEQUENCE [LARGE SCALE GENOMIC DNA]</scope>
    <source>
        <strain evidence="2 3">K2R10-39</strain>
    </source>
</reference>
<dbReference type="Pfam" id="PF10604">
    <property type="entry name" value="Polyketide_cyc2"/>
    <property type="match status" value="1"/>
</dbReference>
<sequence>MLKIIGISLVGIVGIVVIVLALAATRPDTFRVQRTTSIQATPEKIFPHINDLRRFSVWSPYDKKDPAMQRTYSGAASGKGAAYAWEGNGEVGKGRMEIAESAAPAKVTIKLDFIKPFEAHNMVDFTLIPQGDATEVTWSMQGPAPYLARIMHLFFDMDKMVGKDFEVGLADLKVLAEK</sequence>
<dbReference type="RefSeq" id="WP_119742527.1">
    <property type="nucleotide sequence ID" value="NZ_QYUN01000003.1"/>
</dbReference>
<dbReference type="EMBL" id="QYUN01000003">
    <property type="protein sequence ID" value="RJF96541.1"/>
    <property type="molecule type" value="Genomic_DNA"/>
</dbReference>
<keyword evidence="3" id="KW-1185">Reference proteome</keyword>
<protein>
    <submittedName>
        <fullName evidence="2">Polyketide cyclase</fullName>
    </submittedName>
</protein>
<gene>
    <name evidence="2" type="ORF">D3870_19025</name>
</gene>
<keyword evidence="1" id="KW-0472">Membrane</keyword>
<dbReference type="AlphaFoldDB" id="A0A418WVF7"/>
<keyword evidence="1" id="KW-1133">Transmembrane helix</keyword>
<proteinExistence type="predicted"/>
<name>A0A418WVF7_9BURK</name>
<evidence type="ECO:0000256" key="1">
    <source>
        <dbReference type="SAM" id="Phobius"/>
    </source>
</evidence>
<dbReference type="Proteomes" id="UP000285190">
    <property type="component" value="Unassembled WGS sequence"/>
</dbReference>
<dbReference type="Gene3D" id="3.30.530.20">
    <property type="match status" value="1"/>
</dbReference>